<evidence type="ECO:0000256" key="3">
    <source>
        <dbReference type="ARBA" id="ARBA00022692"/>
    </source>
</evidence>
<comment type="subcellular location">
    <subcellularLocation>
        <location evidence="1">Cell membrane</location>
        <topology evidence="1">Single-pass membrane protein</topology>
    </subcellularLocation>
</comment>
<dbReference type="OrthoDB" id="9815286at2"/>
<dbReference type="GO" id="GO:0005886">
    <property type="term" value="C:plasma membrane"/>
    <property type="evidence" value="ECO:0007669"/>
    <property type="project" value="UniProtKB-SubCell"/>
</dbReference>
<dbReference type="EMBL" id="ALPT02000011">
    <property type="protein sequence ID" value="KGA98367.1"/>
    <property type="molecule type" value="Genomic_DNA"/>
</dbReference>
<dbReference type="PANTHER" id="PTHR33885">
    <property type="entry name" value="PHAGE SHOCK PROTEIN C"/>
    <property type="match status" value="1"/>
</dbReference>
<keyword evidence="3 6" id="KW-0812">Transmembrane</keyword>
<gene>
    <name evidence="9" type="ORF">AJ85_04125</name>
    <name evidence="8" type="ORF">BALCAV_0204605</name>
</gene>
<dbReference type="Proteomes" id="UP000002754">
    <property type="component" value="Unassembled WGS sequence"/>
</dbReference>
<keyword evidence="2" id="KW-1003">Cell membrane</keyword>
<dbReference type="AlphaFoldDB" id="A0A094YXW1"/>
<keyword evidence="10" id="KW-1185">Reference proteome</keyword>
<accession>A0A094YXW1</accession>
<keyword evidence="5 6" id="KW-0472">Membrane</keyword>
<evidence type="ECO:0000256" key="5">
    <source>
        <dbReference type="ARBA" id="ARBA00023136"/>
    </source>
</evidence>
<keyword evidence="4 6" id="KW-1133">Transmembrane helix</keyword>
<evidence type="ECO:0000313" key="10">
    <source>
        <dbReference type="Proteomes" id="UP000002754"/>
    </source>
</evidence>
<evidence type="ECO:0000313" key="9">
    <source>
        <dbReference type="EMBL" id="THG91605.1"/>
    </source>
</evidence>
<evidence type="ECO:0000256" key="4">
    <source>
        <dbReference type="ARBA" id="ARBA00022989"/>
    </source>
</evidence>
<name>A0A094YXW1_ALKAL</name>
<dbReference type="STRING" id="1218173.BALCAV_0204605"/>
<dbReference type="InterPro" id="IPR007168">
    <property type="entry name" value="Phageshock_PspC_N"/>
</dbReference>
<reference evidence="8 10" key="1">
    <citation type="journal article" date="2014" name="Genome Announc.">
        <title>Draft Genome Sequence of Bacillus alcalophilus AV1934, a Classic Alkaliphile Isolated from Human Feces in 1934.</title>
        <authorList>
            <person name="Attie O."/>
            <person name="Jayaprakash A."/>
            <person name="Shah H."/>
            <person name="Paulsen I.T."/>
            <person name="Morino M."/>
            <person name="Takahashi Y."/>
            <person name="Narumi I."/>
            <person name="Sachidanandam R."/>
            <person name="Satoh K."/>
            <person name="Ito M."/>
            <person name="Krulwich T.A."/>
        </authorList>
    </citation>
    <scope>NUCLEOTIDE SEQUENCE [LARGE SCALE GENOMIC DNA]</scope>
    <source>
        <strain evidence="8 10">AV1934</strain>
    </source>
</reference>
<proteinExistence type="predicted"/>
<evidence type="ECO:0000256" key="6">
    <source>
        <dbReference type="SAM" id="Phobius"/>
    </source>
</evidence>
<dbReference type="Proteomes" id="UP000297014">
    <property type="component" value="Unassembled WGS sequence"/>
</dbReference>
<feature type="transmembrane region" description="Helical" evidence="6">
    <location>
        <begin position="30"/>
        <end position="53"/>
    </location>
</feature>
<organism evidence="8 10">
    <name type="scientific">Alkalihalobacillus alcalophilus ATCC 27647 = CGMCC 1.3604</name>
    <dbReference type="NCBI Taxonomy" id="1218173"/>
    <lineage>
        <taxon>Bacteria</taxon>
        <taxon>Bacillati</taxon>
        <taxon>Bacillota</taxon>
        <taxon>Bacilli</taxon>
        <taxon>Bacillales</taxon>
        <taxon>Bacillaceae</taxon>
        <taxon>Alkalihalobacillus</taxon>
    </lineage>
</organism>
<evidence type="ECO:0000256" key="2">
    <source>
        <dbReference type="ARBA" id="ARBA00022475"/>
    </source>
</evidence>
<reference evidence="9 11" key="2">
    <citation type="submission" date="2014-01" db="EMBL/GenBank/DDBJ databases">
        <title>Draft genome sequencing of Bacillus alcalophilus CGMCC 1.3604.</title>
        <authorList>
            <person name="Yang J."/>
            <person name="Diao L."/>
            <person name="Yang S."/>
        </authorList>
    </citation>
    <scope>NUCLEOTIDE SEQUENCE [LARGE SCALE GENOMIC DNA]</scope>
    <source>
        <strain evidence="9 11">CGMCC 1.3604</strain>
    </source>
</reference>
<protein>
    <submittedName>
        <fullName evidence="8">Phage-shock protein</fullName>
    </submittedName>
</protein>
<sequence length="56" mass="6384">MVMRLRKSYDDRVILGVCGGIAEYYNVSSFLVRILFIILPISLVAYVIMGLLLPDY</sequence>
<evidence type="ECO:0000313" key="8">
    <source>
        <dbReference type="EMBL" id="KGA98367.1"/>
    </source>
</evidence>
<feature type="domain" description="Phage shock protein PspC N-terminal" evidence="7">
    <location>
        <begin position="4"/>
        <end position="55"/>
    </location>
</feature>
<evidence type="ECO:0000256" key="1">
    <source>
        <dbReference type="ARBA" id="ARBA00004162"/>
    </source>
</evidence>
<dbReference type="EMBL" id="JALP01000061">
    <property type="protein sequence ID" value="THG91605.1"/>
    <property type="molecule type" value="Genomic_DNA"/>
</dbReference>
<evidence type="ECO:0000259" key="7">
    <source>
        <dbReference type="Pfam" id="PF04024"/>
    </source>
</evidence>
<dbReference type="Pfam" id="PF04024">
    <property type="entry name" value="PspC"/>
    <property type="match status" value="1"/>
</dbReference>
<evidence type="ECO:0000313" key="11">
    <source>
        <dbReference type="Proteomes" id="UP000297014"/>
    </source>
</evidence>
<dbReference type="InterPro" id="IPR052027">
    <property type="entry name" value="PspC"/>
</dbReference>
<comment type="caution">
    <text evidence="8">The sequence shown here is derived from an EMBL/GenBank/DDBJ whole genome shotgun (WGS) entry which is preliminary data.</text>
</comment>
<dbReference type="PANTHER" id="PTHR33885:SF3">
    <property type="entry name" value="PHAGE SHOCK PROTEIN C"/>
    <property type="match status" value="1"/>
</dbReference>